<dbReference type="Proteomes" id="UP000723463">
    <property type="component" value="Unassembled WGS sequence"/>
</dbReference>
<sequence length="130" mass="15114">MNQQPPTKLDPSSSFSSTTITSTTGDASKPQRSDEAAIIGYIREEMERKCRQLQDVECAYTYLTTHWEDQMNLEAFAIHRHGYVVHQCWHTSVATWNYRDRLQEAVVKLESELKEIRQELRDIVIAIGRK</sequence>
<feature type="compositionally biased region" description="Low complexity" evidence="2">
    <location>
        <begin position="12"/>
        <end position="24"/>
    </location>
</feature>
<comment type="caution">
    <text evidence="3">The sequence shown here is derived from an EMBL/GenBank/DDBJ whole genome shotgun (WGS) entry which is preliminary data.</text>
</comment>
<dbReference type="AlphaFoldDB" id="A0A9P6F893"/>
<evidence type="ECO:0000313" key="3">
    <source>
        <dbReference type="EMBL" id="KAF9545309.1"/>
    </source>
</evidence>
<feature type="region of interest" description="Disordered" evidence="2">
    <location>
        <begin position="1"/>
        <end position="32"/>
    </location>
</feature>
<evidence type="ECO:0000256" key="1">
    <source>
        <dbReference type="SAM" id="Coils"/>
    </source>
</evidence>
<name>A0A9P6F893_9FUNG</name>
<reference evidence="3" key="1">
    <citation type="journal article" date="2020" name="Fungal Divers.">
        <title>Resolving the Mortierellaceae phylogeny through synthesis of multi-gene phylogenetics and phylogenomics.</title>
        <authorList>
            <person name="Vandepol N."/>
            <person name="Liber J."/>
            <person name="Desiro A."/>
            <person name="Na H."/>
            <person name="Kennedy M."/>
            <person name="Barry K."/>
            <person name="Grigoriev I.V."/>
            <person name="Miller A.N."/>
            <person name="O'Donnell K."/>
            <person name="Stajich J.E."/>
            <person name="Bonito G."/>
        </authorList>
    </citation>
    <scope>NUCLEOTIDE SEQUENCE</scope>
    <source>
        <strain evidence="3">NRRL 2591</strain>
    </source>
</reference>
<feature type="coiled-coil region" evidence="1">
    <location>
        <begin position="99"/>
        <end position="126"/>
    </location>
</feature>
<proteinExistence type="predicted"/>
<accession>A0A9P6F893</accession>
<gene>
    <name evidence="3" type="ORF">EC957_011063</name>
</gene>
<evidence type="ECO:0000313" key="4">
    <source>
        <dbReference type="Proteomes" id="UP000723463"/>
    </source>
</evidence>
<dbReference type="EMBL" id="JAAAXW010000074">
    <property type="protein sequence ID" value="KAF9545309.1"/>
    <property type="molecule type" value="Genomic_DNA"/>
</dbReference>
<organism evidence="3 4">
    <name type="scientific">Mortierella hygrophila</name>
    <dbReference type="NCBI Taxonomy" id="979708"/>
    <lineage>
        <taxon>Eukaryota</taxon>
        <taxon>Fungi</taxon>
        <taxon>Fungi incertae sedis</taxon>
        <taxon>Mucoromycota</taxon>
        <taxon>Mortierellomycotina</taxon>
        <taxon>Mortierellomycetes</taxon>
        <taxon>Mortierellales</taxon>
        <taxon>Mortierellaceae</taxon>
        <taxon>Mortierella</taxon>
    </lineage>
</organism>
<evidence type="ECO:0000256" key="2">
    <source>
        <dbReference type="SAM" id="MobiDB-lite"/>
    </source>
</evidence>
<protein>
    <submittedName>
        <fullName evidence="3">Uncharacterized protein</fullName>
    </submittedName>
</protein>
<keyword evidence="4" id="KW-1185">Reference proteome</keyword>
<keyword evidence="1" id="KW-0175">Coiled coil</keyword>